<evidence type="ECO:0000256" key="2">
    <source>
        <dbReference type="RuleBase" id="RU004175"/>
    </source>
</evidence>
<dbReference type="PANTHER" id="PTHR21256:SF2">
    <property type="entry name" value="HISTIDINE BIOSYNTHESIS TRIFUNCTIONAL PROTEIN"/>
    <property type="match status" value="1"/>
</dbReference>
<dbReference type="Pfam" id="PF00815">
    <property type="entry name" value="Histidinol_dh"/>
    <property type="match status" value="1"/>
</dbReference>
<dbReference type="PANTHER" id="PTHR21256">
    <property type="entry name" value="HISTIDINOL DEHYDROGENASE HDH"/>
    <property type="match status" value="1"/>
</dbReference>
<proteinExistence type="inferred from homology"/>
<reference evidence="3" key="1">
    <citation type="submission" date="2021-05" db="EMBL/GenBank/DDBJ databases">
        <authorList>
            <person name="Alioto T."/>
            <person name="Alioto T."/>
            <person name="Gomez Garrido J."/>
        </authorList>
    </citation>
    <scope>NUCLEOTIDE SEQUENCE</scope>
</reference>
<name>A0A8D8Y421_9HEMI</name>
<evidence type="ECO:0000256" key="1">
    <source>
        <dbReference type="ARBA" id="ARBA00023002"/>
    </source>
</evidence>
<dbReference type="InterPro" id="IPR012131">
    <property type="entry name" value="Hstdl_DH"/>
</dbReference>
<protein>
    <submittedName>
        <fullName evidence="3">Histidinol dehydrogenase</fullName>
    </submittedName>
</protein>
<dbReference type="GO" id="GO:0051287">
    <property type="term" value="F:NAD binding"/>
    <property type="evidence" value="ECO:0007669"/>
    <property type="project" value="InterPro"/>
</dbReference>
<dbReference type="PRINTS" id="PR00083">
    <property type="entry name" value="HOLDHDRGNASE"/>
</dbReference>
<dbReference type="InterPro" id="IPR016161">
    <property type="entry name" value="Ald_DH/histidinol_DH"/>
</dbReference>
<keyword evidence="1" id="KW-0560">Oxidoreductase</keyword>
<evidence type="ECO:0000313" key="3">
    <source>
        <dbReference type="EMBL" id="CAG6719998.1"/>
    </source>
</evidence>
<dbReference type="AlphaFoldDB" id="A0A8D8Y421"/>
<dbReference type="GO" id="GO:0046872">
    <property type="term" value="F:metal ion binding"/>
    <property type="evidence" value="ECO:0007669"/>
    <property type="project" value="InterPro"/>
</dbReference>
<dbReference type="GO" id="GO:0000105">
    <property type="term" value="P:L-histidine biosynthetic process"/>
    <property type="evidence" value="ECO:0007669"/>
    <property type="project" value="TreeGrafter"/>
</dbReference>
<dbReference type="SUPFAM" id="SSF53720">
    <property type="entry name" value="ALDH-like"/>
    <property type="match status" value="1"/>
</dbReference>
<dbReference type="EMBL" id="HBUF01359706">
    <property type="protein sequence ID" value="CAG6719998.1"/>
    <property type="molecule type" value="Transcribed_RNA"/>
</dbReference>
<sequence>MNCIPSLIFKPKYILMLTPIKNANISNLLLSISYINNINQIILSGGVHTLSCVVFGTQNIKKVDKISGPANYYITLAKKELFGNVGIDMLAGPSELMIICDGKINPNIIAFDFFSQLEHDKNSQCILLSNNKNYIKILYNIIYKLLIFQKNKNKGGGRTERHTSKLQPPRLAKSSFFLAKQSTYKLKMGETEFKNKAFILPFYIHTRILLSCASNDNALFWKIFSARYTE</sequence>
<comment type="similarity">
    <text evidence="2">Belongs to the histidinol dehydrogenase family.</text>
</comment>
<dbReference type="Gene3D" id="3.40.50.1980">
    <property type="entry name" value="Nitrogenase molybdenum iron protein domain"/>
    <property type="match status" value="1"/>
</dbReference>
<accession>A0A8D8Y421</accession>
<organism evidence="3">
    <name type="scientific">Cacopsylla melanoneura</name>
    <dbReference type="NCBI Taxonomy" id="428564"/>
    <lineage>
        <taxon>Eukaryota</taxon>
        <taxon>Metazoa</taxon>
        <taxon>Ecdysozoa</taxon>
        <taxon>Arthropoda</taxon>
        <taxon>Hexapoda</taxon>
        <taxon>Insecta</taxon>
        <taxon>Pterygota</taxon>
        <taxon>Neoptera</taxon>
        <taxon>Paraneoptera</taxon>
        <taxon>Hemiptera</taxon>
        <taxon>Sternorrhyncha</taxon>
        <taxon>Psylloidea</taxon>
        <taxon>Psyllidae</taxon>
        <taxon>Psyllinae</taxon>
        <taxon>Cacopsylla</taxon>
    </lineage>
</organism>
<dbReference type="GO" id="GO:0005829">
    <property type="term" value="C:cytosol"/>
    <property type="evidence" value="ECO:0007669"/>
    <property type="project" value="TreeGrafter"/>
</dbReference>
<dbReference type="GO" id="GO:0004399">
    <property type="term" value="F:histidinol dehydrogenase activity"/>
    <property type="evidence" value="ECO:0007669"/>
    <property type="project" value="TreeGrafter"/>
</dbReference>